<reference evidence="2" key="1">
    <citation type="submission" date="2020-11" db="EMBL/GenBank/DDBJ databases">
        <authorList>
            <person name="Tran Van P."/>
        </authorList>
    </citation>
    <scope>NUCLEOTIDE SEQUENCE</scope>
</reference>
<evidence type="ECO:0000313" key="2">
    <source>
        <dbReference type="EMBL" id="CAD7405859.1"/>
    </source>
</evidence>
<dbReference type="AlphaFoldDB" id="A0A7R9D0H7"/>
<feature type="region of interest" description="Disordered" evidence="1">
    <location>
        <begin position="327"/>
        <end position="365"/>
    </location>
</feature>
<name>A0A7R9D0H7_TIMCR</name>
<gene>
    <name evidence="2" type="ORF">TCEB3V08_LOCUS8207</name>
</gene>
<feature type="compositionally biased region" description="Basic and acidic residues" evidence="1">
    <location>
        <begin position="353"/>
        <end position="365"/>
    </location>
</feature>
<organism evidence="2">
    <name type="scientific">Timema cristinae</name>
    <name type="common">Walking stick</name>
    <dbReference type="NCBI Taxonomy" id="61476"/>
    <lineage>
        <taxon>Eukaryota</taxon>
        <taxon>Metazoa</taxon>
        <taxon>Ecdysozoa</taxon>
        <taxon>Arthropoda</taxon>
        <taxon>Hexapoda</taxon>
        <taxon>Insecta</taxon>
        <taxon>Pterygota</taxon>
        <taxon>Neoptera</taxon>
        <taxon>Polyneoptera</taxon>
        <taxon>Phasmatodea</taxon>
        <taxon>Timematodea</taxon>
        <taxon>Timematoidea</taxon>
        <taxon>Timematidae</taxon>
        <taxon>Timema</taxon>
    </lineage>
</organism>
<sequence>MIGRMGTKWGRTYHRNSFNKLCLPWSNGDRVGTVLTSTAYPGQIRTEWERTYHRYSFSKLCLPWSNEERVVEHITGTVLTSSAYPGQMGTKWGRTYHRYSFSKLCLPRSNGDQVRENISQIHFQQALLTLVKWGPSGREHITDTVITGSAYPGQMGTKWGRTYHRYSFNKLCLPWSNGDQVGENISQIQFQQALLTQVEWGPSEGEHITDTFSASSAYPSQMGTKWERTYHRYSYNRLCLPWSNGDQVGENISQVQFQQALLTLVKCGQSGGEHITGTVLTSSAYPGRMGTKWVRTYHRGTGPSTSKGALDCDGGLTVNSHVLRKQNKSGTETWSQPSNFTRAATSSQLNEQTSERRNSRPNERDGLAAMMEIGKVELEEVNPHLRVGRVQNHLGKTTPSSPNRDSNLKLPVLGSRAQHDKRSGREHITGTVVTSSAYPGQMGTEWERTYHRYSCNKLCLPWSNGDRVGENISQSGREHITGTVVTSSAYPGQMGTEWERTYHRYSCNKLCLPWSNGDRVGENISQSGREHITGTVVTSSAYPGQMGTEWERTYHRYSCNKLCLPWSNGDRVGENISQSGREHITGTVVTSSAYPGQMGTEWERTYHRYSCNKLCLPWSNGDRVGENISQLATCICDVMDDVRSICLLEALPTDWLVKTRGADSQFNDIKSLITSGVLRGVFSSVYSAVRAKLCKHACITGCIGARCTTLYTSTSFSTAAEHNTINSKQRSSPSRGGNTF</sequence>
<proteinExistence type="predicted"/>
<protein>
    <submittedName>
        <fullName evidence="2">Uncharacterized protein</fullName>
    </submittedName>
</protein>
<accession>A0A7R9D0H7</accession>
<dbReference type="EMBL" id="OC319609">
    <property type="protein sequence ID" value="CAD7405859.1"/>
    <property type="molecule type" value="Genomic_DNA"/>
</dbReference>
<evidence type="ECO:0000256" key="1">
    <source>
        <dbReference type="SAM" id="MobiDB-lite"/>
    </source>
</evidence>
<feature type="compositionally biased region" description="Polar residues" evidence="1">
    <location>
        <begin position="328"/>
        <end position="352"/>
    </location>
</feature>